<reference evidence="2" key="1">
    <citation type="submission" date="2023-10" db="EMBL/GenBank/DDBJ databases">
        <authorList>
            <person name="Chen Y."/>
            <person name="Shah S."/>
            <person name="Dougan E. K."/>
            <person name="Thang M."/>
            <person name="Chan C."/>
        </authorList>
    </citation>
    <scope>NUCLEOTIDE SEQUENCE [LARGE SCALE GENOMIC DNA]</scope>
</reference>
<dbReference type="Proteomes" id="UP001189429">
    <property type="component" value="Unassembled WGS sequence"/>
</dbReference>
<evidence type="ECO:0000256" key="1">
    <source>
        <dbReference type="SAM" id="MobiDB-lite"/>
    </source>
</evidence>
<feature type="region of interest" description="Disordered" evidence="1">
    <location>
        <begin position="1"/>
        <end position="115"/>
    </location>
</feature>
<feature type="compositionally biased region" description="Polar residues" evidence="1">
    <location>
        <begin position="1"/>
        <end position="17"/>
    </location>
</feature>
<accession>A0ABN9QA33</accession>
<evidence type="ECO:0000313" key="2">
    <source>
        <dbReference type="EMBL" id="CAK0801662.1"/>
    </source>
</evidence>
<dbReference type="EMBL" id="CAUYUJ010002632">
    <property type="protein sequence ID" value="CAK0801662.1"/>
    <property type="molecule type" value="Genomic_DNA"/>
</dbReference>
<protein>
    <submittedName>
        <fullName evidence="2">Uncharacterized protein</fullName>
    </submittedName>
</protein>
<name>A0ABN9QA33_9DINO</name>
<feature type="compositionally biased region" description="Acidic residues" evidence="1">
    <location>
        <begin position="100"/>
        <end position="115"/>
    </location>
</feature>
<comment type="caution">
    <text evidence="2">The sequence shown here is derived from an EMBL/GenBank/DDBJ whole genome shotgun (WGS) entry which is preliminary data.</text>
</comment>
<feature type="compositionally biased region" description="Low complexity" evidence="1">
    <location>
        <begin position="28"/>
        <end position="42"/>
    </location>
</feature>
<sequence>MAATALHTSVTVSSGTDPITRPSEAFTSPRASREAASLSLAPTPRMPSRWASRGRLEQHGFGLRTHRGHLVDELRRPVCLERPRGPQAPGGCTSPREEKEAEEEEEEEEEDLARS</sequence>
<feature type="compositionally biased region" description="Basic and acidic residues" evidence="1">
    <location>
        <begin position="69"/>
        <end position="84"/>
    </location>
</feature>
<evidence type="ECO:0000313" key="3">
    <source>
        <dbReference type="Proteomes" id="UP001189429"/>
    </source>
</evidence>
<proteinExistence type="predicted"/>
<keyword evidence="3" id="KW-1185">Reference proteome</keyword>
<organism evidence="2 3">
    <name type="scientific">Prorocentrum cordatum</name>
    <dbReference type="NCBI Taxonomy" id="2364126"/>
    <lineage>
        <taxon>Eukaryota</taxon>
        <taxon>Sar</taxon>
        <taxon>Alveolata</taxon>
        <taxon>Dinophyceae</taxon>
        <taxon>Prorocentrales</taxon>
        <taxon>Prorocentraceae</taxon>
        <taxon>Prorocentrum</taxon>
    </lineage>
</organism>
<gene>
    <name evidence="2" type="ORF">PCOR1329_LOCUS9449</name>
</gene>